<dbReference type="AlphaFoldDB" id="A0A098TRB9"/>
<keyword evidence="4" id="KW-1185">Reference proteome</keyword>
<dbReference type="OrthoDB" id="525268at2"/>
<dbReference type="RefSeq" id="WP_036531657.1">
    <property type="nucleotide sequence ID" value="NZ_JJML01000009.1"/>
</dbReference>
<dbReference type="EMBL" id="JJML01000009">
    <property type="protein sequence ID" value="KGF73348.1"/>
    <property type="molecule type" value="Genomic_DNA"/>
</dbReference>
<name>A0A098TRB9_9CYAN</name>
<evidence type="ECO:0000313" key="4">
    <source>
        <dbReference type="Proteomes" id="UP000030170"/>
    </source>
</evidence>
<dbReference type="InterPro" id="IPR054472">
    <property type="entry name" value="WHD"/>
</dbReference>
<feature type="region of interest" description="Disordered" evidence="1">
    <location>
        <begin position="68"/>
        <end position="87"/>
    </location>
</feature>
<dbReference type="Proteomes" id="UP000030170">
    <property type="component" value="Unassembled WGS sequence"/>
</dbReference>
<gene>
    <name evidence="3" type="ORF">DO97_21370</name>
</gene>
<organism evidence="3 4">
    <name type="scientific">Neosynechococcus sphagnicola sy1</name>
    <dbReference type="NCBI Taxonomy" id="1497020"/>
    <lineage>
        <taxon>Bacteria</taxon>
        <taxon>Bacillati</taxon>
        <taxon>Cyanobacteriota</taxon>
        <taxon>Cyanophyceae</taxon>
        <taxon>Neosynechococcales</taxon>
        <taxon>Neosynechococcaceae</taxon>
        <taxon>Neosynechococcus</taxon>
    </lineage>
</organism>
<dbReference type="STRING" id="1497020.DO97_21370"/>
<evidence type="ECO:0000259" key="2">
    <source>
        <dbReference type="Pfam" id="PF22977"/>
    </source>
</evidence>
<protein>
    <recommendedName>
        <fullName evidence="2">Winged helix domain-containing protein</fullName>
    </recommendedName>
</protein>
<evidence type="ECO:0000313" key="3">
    <source>
        <dbReference type="EMBL" id="KGF73348.1"/>
    </source>
</evidence>
<comment type="caution">
    <text evidence="3">The sequence shown here is derived from an EMBL/GenBank/DDBJ whole genome shotgun (WGS) entry which is preliminary data.</text>
</comment>
<accession>A0A098TRB9</accession>
<feature type="domain" description="Winged helix" evidence="2">
    <location>
        <begin position="3"/>
        <end position="157"/>
    </location>
</feature>
<proteinExistence type="predicted"/>
<dbReference type="Pfam" id="PF22977">
    <property type="entry name" value="WHD"/>
    <property type="match status" value="1"/>
</dbReference>
<sequence>MHSGQIEPFASNWAYLKAELHGLERLLLVAVARQRRDTREIDRLAQSKADRVTSHWWKGLMALDQEPAYDGPGDMPRGRSPRPPAAAASLPSYQQQLQLRIAASLQQGIFLGIPCLGDRLHLGCFERNLLLLCLAPEINQRYGRIYSYLQTNDSGDSRGGRQRVSYRGSARAAVAYLR</sequence>
<reference evidence="3 4" key="1">
    <citation type="journal article" date="2014" name="Mol. Ecol.">
        <title>Evolution of Synechococcus.</title>
        <authorList>
            <person name="Dvorak P."/>
            <person name="Casamatta D."/>
            <person name="Hasler P."/>
            <person name="Poulickova A."/>
            <person name="Ondrej V."/>
            <person name="Sanges R."/>
        </authorList>
    </citation>
    <scope>NUCLEOTIDE SEQUENCE [LARGE SCALE GENOMIC DNA]</scope>
    <source>
        <strain evidence="3 4">CAUP A 1101</strain>
    </source>
</reference>
<evidence type="ECO:0000256" key="1">
    <source>
        <dbReference type="SAM" id="MobiDB-lite"/>
    </source>
</evidence>